<proteinExistence type="predicted"/>
<accession>A0A6C0JWN6</accession>
<dbReference type="AlphaFoldDB" id="A0A6C0JWN6"/>
<reference evidence="1" key="1">
    <citation type="journal article" date="2020" name="Nature">
        <title>Giant virus diversity and host interactions through global metagenomics.</title>
        <authorList>
            <person name="Schulz F."/>
            <person name="Roux S."/>
            <person name="Paez-Espino D."/>
            <person name="Jungbluth S."/>
            <person name="Walsh D.A."/>
            <person name="Denef V.J."/>
            <person name="McMahon K.D."/>
            <person name="Konstantinidis K.T."/>
            <person name="Eloe-Fadrosh E.A."/>
            <person name="Kyrpides N.C."/>
            <person name="Woyke T."/>
        </authorList>
    </citation>
    <scope>NUCLEOTIDE SEQUENCE</scope>
    <source>
        <strain evidence="1">GVMAG-S-1101164-67</strain>
    </source>
</reference>
<name>A0A6C0JWN6_9ZZZZ</name>
<organism evidence="1">
    <name type="scientific">viral metagenome</name>
    <dbReference type="NCBI Taxonomy" id="1070528"/>
    <lineage>
        <taxon>unclassified sequences</taxon>
        <taxon>metagenomes</taxon>
        <taxon>organismal metagenomes</taxon>
    </lineage>
</organism>
<sequence>MIYNIKLSNGNRQEVADYIFMKKSQGKFRVVDVGGVFGGWSMPFADAIIDFTDPGEAGMPSHIKHFKCDITNPRDWGVVLEYVSREGKYDFCICTHTLEDIINPVFVSEQIANIALAGYIAFPSKYRELAKFQGDYRGYIHHRWIFTAKNNGIIGFPKIGFLENCKAFDSIADLADNKSDLSFYWKDTIDIVYLNNNFLGPDVGSVIEYYADLCRYDYL</sequence>
<protein>
    <recommendedName>
        <fullName evidence="2">Methyltransferase</fullName>
    </recommendedName>
</protein>
<evidence type="ECO:0000313" key="1">
    <source>
        <dbReference type="EMBL" id="QHU10175.1"/>
    </source>
</evidence>
<dbReference type="EMBL" id="MN740751">
    <property type="protein sequence ID" value="QHU10175.1"/>
    <property type="molecule type" value="Genomic_DNA"/>
</dbReference>
<evidence type="ECO:0008006" key="2">
    <source>
        <dbReference type="Google" id="ProtNLM"/>
    </source>
</evidence>